<dbReference type="FunFam" id="2.30.30.30:FF:000003">
    <property type="entry name" value="Elongation factor P"/>
    <property type="match status" value="1"/>
</dbReference>
<dbReference type="PATRIC" id="fig|755172.3.peg.928"/>
<dbReference type="GO" id="GO:0005829">
    <property type="term" value="C:cytosol"/>
    <property type="evidence" value="ECO:0007669"/>
    <property type="project" value="UniProtKB-ARBA"/>
</dbReference>
<dbReference type="FunFam" id="2.40.50.140:FF:000004">
    <property type="entry name" value="Elongation factor P"/>
    <property type="match status" value="1"/>
</dbReference>
<evidence type="ECO:0000256" key="3">
    <source>
        <dbReference type="ARBA" id="ARBA00009479"/>
    </source>
</evidence>
<evidence type="ECO:0000256" key="2">
    <source>
        <dbReference type="ARBA" id="ARBA00004815"/>
    </source>
</evidence>
<keyword evidence="4 8" id="KW-0963">Cytoplasm</keyword>
<evidence type="ECO:0000256" key="1">
    <source>
        <dbReference type="ARBA" id="ARBA00004496"/>
    </source>
</evidence>
<organism evidence="13 14">
    <name type="scientific">Aedoeadaptatus coxii</name>
    <dbReference type="NCBI Taxonomy" id="755172"/>
    <lineage>
        <taxon>Bacteria</taxon>
        <taxon>Bacillati</taxon>
        <taxon>Bacillota</taxon>
        <taxon>Tissierellia</taxon>
        <taxon>Tissierellales</taxon>
        <taxon>Peptoniphilaceae</taxon>
        <taxon>Aedoeadaptatus</taxon>
    </lineage>
</organism>
<evidence type="ECO:0000256" key="6">
    <source>
        <dbReference type="ARBA" id="ARBA00022917"/>
    </source>
</evidence>
<dbReference type="InterPro" id="IPR011768">
    <property type="entry name" value="Transl_elongation_fac_P"/>
</dbReference>
<keyword evidence="14" id="KW-1185">Reference proteome</keyword>
<evidence type="ECO:0000256" key="5">
    <source>
        <dbReference type="ARBA" id="ARBA00022768"/>
    </source>
</evidence>
<dbReference type="SUPFAM" id="SSF50104">
    <property type="entry name" value="Translation proteins SH3-like domain"/>
    <property type="match status" value="1"/>
</dbReference>
<dbReference type="NCBIfam" id="TIGR00038">
    <property type="entry name" value="efp"/>
    <property type="match status" value="1"/>
</dbReference>
<dbReference type="GO" id="GO:0043043">
    <property type="term" value="P:peptide biosynthetic process"/>
    <property type="evidence" value="ECO:0007669"/>
    <property type="project" value="InterPro"/>
</dbReference>
<dbReference type="SMART" id="SM00841">
    <property type="entry name" value="Elong-fact-P_C"/>
    <property type="match status" value="1"/>
</dbReference>
<evidence type="ECO:0000259" key="11">
    <source>
        <dbReference type="SMART" id="SM00841"/>
    </source>
</evidence>
<comment type="similarity">
    <text evidence="3 8 10">Belongs to the elongation factor P family.</text>
</comment>
<dbReference type="SUPFAM" id="SSF50249">
    <property type="entry name" value="Nucleic acid-binding proteins"/>
    <property type="match status" value="2"/>
</dbReference>
<feature type="domain" description="Elongation factor P C-terminal" evidence="11">
    <location>
        <begin position="129"/>
        <end position="184"/>
    </location>
</feature>
<keyword evidence="6 8" id="KW-0648">Protein biosynthesis</keyword>
<evidence type="ECO:0000256" key="9">
    <source>
        <dbReference type="NCBIfam" id="TIGR00038"/>
    </source>
</evidence>
<dbReference type="AlphaFoldDB" id="A0A134AFT9"/>
<comment type="caution">
    <text evidence="13">The sequence shown here is derived from an EMBL/GenBank/DDBJ whole genome shotgun (WGS) entry which is preliminary data.</text>
</comment>
<comment type="pathway">
    <text evidence="2 8">Protein biosynthesis; polypeptide chain elongation.</text>
</comment>
<evidence type="ECO:0000256" key="10">
    <source>
        <dbReference type="RuleBase" id="RU004389"/>
    </source>
</evidence>
<dbReference type="InterPro" id="IPR013185">
    <property type="entry name" value="Transl_elong_KOW-like"/>
</dbReference>
<dbReference type="FunFam" id="2.40.50.140:FF:000009">
    <property type="entry name" value="Elongation factor P"/>
    <property type="match status" value="1"/>
</dbReference>
<protein>
    <recommendedName>
        <fullName evidence="8 9">Elongation factor P</fullName>
        <shortName evidence="8">EF-P</shortName>
    </recommendedName>
</protein>
<dbReference type="InterPro" id="IPR008991">
    <property type="entry name" value="Translation_prot_SH3-like_sf"/>
</dbReference>
<evidence type="ECO:0000313" key="13">
    <source>
        <dbReference type="EMBL" id="KXB66587.1"/>
    </source>
</evidence>
<dbReference type="PANTHER" id="PTHR30053:SF12">
    <property type="entry name" value="ELONGATION FACTOR P (EF-P) FAMILY PROTEIN"/>
    <property type="match status" value="1"/>
</dbReference>
<evidence type="ECO:0000256" key="4">
    <source>
        <dbReference type="ARBA" id="ARBA00022490"/>
    </source>
</evidence>
<name>A0A134AFT9_9FIRM</name>
<dbReference type="Gene3D" id="2.30.30.30">
    <property type="match status" value="1"/>
</dbReference>
<evidence type="ECO:0000313" key="14">
    <source>
        <dbReference type="Proteomes" id="UP000070442"/>
    </source>
</evidence>
<dbReference type="InterPro" id="IPR014722">
    <property type="entry name" value="Rib_uL2_dom2"/>
</dbReference>
<evidence type="ECO:0000259" key="12">
    <source>
        <dbReference type="SMART" id="SM01185"/>
    </source>
</evidence>
<dbReference type="InterPro" id="IPR012340">
    <property type="entry name" value="NA-bd_OB-fold"/>
</dbReference>
<dbReference type="Pfam" id="PF08207">
    <property type="entry name" value="EFP_N"/>
    <property type="match status" value="1"/>
</dbReference>
<dbReference type="OrthoDB" id="9801844at2"/>
<dbReference type="EMBL" id="LSDG01000027">
    <property type="protein sequence ID" value="KXB66587.1"/>
    <property type="molecule type" value="Genomic_DNA"/>
</dbReference>
<dbReference type="RefSeq" id="WP_068367790.1">
    <property type="nucleotide sequence ID" value="NZ_CAIJCT010000010.1"/>
</dbReference>
<keyword evidence="5 8" id="KW-0251">Elongation factor</keyword>
<dbReference type="InterPro" id="IPR015365">
    <property type="entry name" value="Elong-fact-P_C"/>
</dbReference>
<dbReference type="SMART" id="SM01185">
    <property type="entry name" value="EFP"/>
    <property type="match status" value="1"/>
</dbReference>
<dbReference type="PANTHER" id="PTHR30053">
    <property type="entry name" value="ELONGATION FACTOR P"/>
    <property type="match status" value="1"/>
</dbReference>
<dbReference type="InterPro" id="IPR020599">
    <property type="entry name" value="Transl_elong_fac_P/YeiP"/>
</dbReference>
<dbReference type="Pfam" id="PF01132">
    <property type="entry name" value="EFP"/>
    <property type="match status" value="1"/>
</dbReference>
<dbReference type="CDD" id="cd05794">
    <property type="entry name" value="S1_EF-P_repeat_2"/>
    <property type="match status" value="1"/>
</dbReference>
<dbReference type="HAMAP" id="MF_00141">
    <property type="entry name" value="EF_P"/>
    <property type="match status" value="1"/>
</dbReference>
<dbReference type="Pfam" id="PF09285">
    <property type="entry name" value="Elong-fact-P_C"/>
    <property type="match status" value="1"/>
</dbReference>
<evidence type="ECO:0000256" key="7">
    <source>
        <dbReference type="ARBA" id="ARBA00025469"/>
    </source>
</evidence>
<reference evidence="14" key="1">
    <citation type="submission" date="2016-01" db="EMBL/GenBank/DDBJ databases">
        <authorList>
            <person name="Mitreva M."/>
            <person name="Pepin K.H."/>
            <person name="Mihindukulasuriya K.A."/>
            <person name="Fulton R."/>
            <person name="Fronick C."/>
            <person name="O'Laughlin M."/>
            <person name="Miner T."/>
            <person name="Herter B."/>
            <person name="Rosa B.A."/>
            <person name="Cordes M."/>
            <person name="Tomlinson C."/>
            <person name="Wollam A."/>
            <person name="Palsikar V.B."/>
            <person name="Mardis E.R."/>
            <person name="Wilson R.K."/>
        </authorList>
    </citation>
    <scope>NUCLEOTIDE SEQUENCE [LARGE SCALE GENOMIC DNA]</scope>
    <source>
        <strain evidence="14">DNF00729</strain>
    </source>
</reference>
<dbReference type="PIRSF" id="PIRSF005901">
    <property type="entry name" value="EF-P"/>
    <property type="match status" value="1"/>
</dbReference>
<dbReference type="CDD" id="cd04470">
    <property type="entry name" value="S1_EF-P_repeat_1"/>
    <property type="match status" value="1"/>
</dbReference>
<dbReference type="STRING" id="755172.HMPREF1863_00969"/>
<feature type="domain" description="Translation elongation factor P/YeiP central" evidence="12">
    <location>
        <begin position="67"/>
        <end position="121"/>
    </location>
</feature>
<dbReference type="UniPathway" id="UPA00345"/>
<dbReference type="InterPro" id="IPR001059">
    <property type="entry name" value="Transl_elong_P/YeiP_cen"/>
</dbReference>
<dbReference type="Proteomes" id="UP000070442">
    <property type="component" value="Unassembled WGS sequence"/>
</dbReference>
<accession>A0A134AFT9</accession>
<dbReference type="GO" id="GO:0003746">
    <property type="term" value="F:translation elongation factor activity"/>
    <property type="evidence" value="ECO:0007669"/>
    <property type="project" value="UniProtKB-UniRule"/>
</dbReference>
<comment type="function">
    <text evidence="7 8">Involved in peptide bond synthesis. Stimulates efficient translation and peptide-bond synthesis on native or reconstituted 70S ribosomes in vitro. Probably functions indirectly by altering the affinity of the ribosome for aminoacyl-tRNA, thus increasing their reactivity as acceptors for peptidyl transferase.</text>
</comment>
<evidence type="ECO:0000256" key="8">
    <source>
        <dbReference type="HAMAP-Rule" id="MF_00141"/>
    </source>
</evidence>
<dbReference type="InterPro" id="IPR013852">
    <property type="entry name" value="Transl_elong_P/YeiP_CS"/>
</dbReference>
<gene>
    <name evidence="8" type="primary">efp</name>
    <name evidence="13" type="ORF">HMPREF1863_00969</name>
</gene>
<comment type="subcellular location">
    <subcellularLocation>
        <location evidence="1 8">Cytoplasm</location>
    </subcellularLocation>
</comment>
<proteinExistence type="inferred from homology"/>
<dbReference type="NCBIfam" id="NF001810">
    <property type="entry name" value="PRK00529.1"/>
    <property type="match status" value="1"/>
</dbReference>
<sequence length="185" mass="20927">MISAGDFRKGVTFEMDGDVYQVVDFQHVKPGKGAAFVRAKIRSVLNGGAKETTFNPSEKFENAVIETKQMQYLYSDGELYYFMDNETYEQIPIEKEFVEDALNFMRENDMATIQIYQNKPINVTPENFVELEVTETEPGVKGDTTSGATKPATVETGFTLLVPLFVDRGDKIRIDTRSGEYMSRV</sequence>
<dbReference type="PROSITE" id="PS01275">
    <property type="entry name" value="EFP"/>
    <property type="match status" value="1"/>
</dbReference>
<dbReference type="Gene3D" id="2.40.50.140">
    <property type="entry name" value="Nucleic acid-binding proteins"/>
    <property type="match status" value="2"/>
</dbReference>